<name>A0A6N7ZBW6_9PSEU</name>
<dbReference type="Proteomes" id="UP000440096">
    <property type="component" value="Unassembled WGS sequence"/>
</dbReference>
<feature type="domain" description="HemN C-terminal" evidence="1">
    <location>
        <begin position="27"/>
        <end position="88"/>
    </location>
</feature>
<comment type="caution">
    <text evidence="2">The sequence shown here is derived from an EMBL/GenBank/DDBJ whole genome shotgun (WGS) entry which is preliminary data.</text>
</comment>
<organism evidence="2 3">
    <name type="scientific">Amycolatopsis pithecellobii</name>
    <dbReference type="NCBI Taxonomy" id="664692"/>
    <lineage>
        <taxon>Bacteria</taxon>
        <taxon>Bacillati</taxon>
        <taxon>Actinomycetota</taxon>
        <taxon>Actinomycetes</taxon>
        <taxon>Pseudonocardiales</taxon>
        <taxon>Pseudonocardiaceae</taxon>
        <taxon>Amycolatopsis</taxon>
    </lineage>
</organism>
<evidence type="ECO:0000313" key="2">
    <source>
        <dbReference type="EMBL" id="MTD59274.1"/>
    </source>
</evidence>
<dbReference type="InterPro" id="IPR058240">
    <property type="entry name" value="rSAM_sf"/>
</dbReference>
<accession>A0A6N7ZBW6</accession>
<evidence type="ECO:0000259" key="1">
    <source>
        <dbReference type="Pfam" id="PF06969"/>
    </source>
</evidence>
<protein>
    <submittedName>
        <fullName evidence="2">Coproporphyrinogen III oxidase</fullName>
    </submittedName>
</protein>
<sequence>WWNVKHPAKYASLLANGESPEAGREVLTGEDRHLERIMLELRLAEGLPLDALDDAGLRESSVAADEGLLDPGSLRDGRAVLTDRGRLLADAVVRRLAA</sequence>
<keyword evidence="3" id="KW-1185">Reference proteome</keyword>
<dbReference type="Pfam" id="PF06969">
    <property type="entry name" value="HemN_C"/>
    <property type="match status" value="1"/>
</dbReference>
<dbReference type="SUPFAM" id="SSF102114">
    <property type="entry name" value="Radical SAM enzymes"/>
    <property type="match status" value="1"/>
</dbReference>
<proteinExistence type="predicted"/>
<feature type="non-terminal residue" evidence="2">
    <location>
        <position position="1"/>
    </location>
</feature>
<dbReference type="AlphaFoldDB" id="A0A6N7ZBW6"/>
<dbReference type="EMBL" id="WMBA01000096">
    <property type="protein sequence ID" value="MTD59274.1"/>
    <property type="molecule type" value="Genomic_DNA"/>
</dbReference>
<evidence type="ECO:0000313" key="3">
    <source>
        <dbReference type="Proteomes" id="UP000440096"/>
    </source>
</evidence>
<dbReference type="InterPro" id="IPR010723">
    <property type="entry name" value="HemN_C"/>
</dbReference>
<gene>
    <name evidence="2" type="ORF">GKO32_35620</name>
</gene>
<reference evidence="2 3" key="1">
    <citation type="submission" date="2019-11" db="EMBL/GenBank/DDBJ databases">
        <title>Draft genome of Amycolatopsis RM579.</title>
        <authorList>
            <person name="Duangmal K."/>
            <person name="Mingma R."/>
        </authorList>
    </citation>
    <scope>NUCLEOTIDE SEQUENCE [LARGE SCALE GENOMIC DNA]</scope>
    <source>
        <strain evidence="2 3">RM579</strain>
    </source>
</reference>